<evidence type="ECO:0000313" key="3">
    <source>
        <dbReference type="Proteomes" id="UP001221142"/>
    </source>
</evidence>
<evidence type="ECO:0008006" key="4">
    <source>
        <dbReference type="Google" id="ProtNLM"/>
    </source>
</evidence>
<sequence>MESSVQDGFNVSLSKVLELLRGAPNLEICQLTAVRSTTRARSIGTRVSSAEILLNLTLPALETLYVSQFNIDETAFLHFLTRSAPPIAFLAIMVHALLSLFHDMPTAPELRVRIDELIDAISRQKEALRDLEHQLSSAQGQLNSLLDPMARLPLEITSDIFSQCSWESAMRGLILPSPRLLGGRTSNADIHDTTFVDLLQLWLPRGGDLSFSLSLHQIDSERIHSIFNVLQDHAHRVHNLHIFDIMNIGEMTISFSGLETLTITGSEDRFFCISACLALFRSAPKLVECRLSTVFFKFSEDWLILPGAAIQPCTSSSLQHLHLGGLKGFSSKILLHLTLPSLRTLTVAWLDIDEAEFLRFFTRSSPPLHSLNLTIPWDVYTPLSPTILACLQTVPSLAELRVYANGAAPGWHIFAALATAPELLPNLRSIRVRGNLESVEGYRRVVDFLTSRRPVIQSLYLDVGDTDREFFDGVSSAMREFADEGMSIVVGGHGRNFLLDTN</sequence>
<evidence type="ECO:0000313" key="2">
    <source>
        <dbReference type="EMBL" id="KAJ7612977.1"/>
    </source>
</evidence>
<dbReference type="EMBL" id="JARKIF010000029">
    <property type="protein sequence ID" value="KAJ7612977.1"/>
    <property type="molecule type" value="Genomic_DNA"/>
</dbReference>
<dbReference type="SUPFAM" id="SSF52047">
    <property type="entry name" value="RNI-like"/>
    <property type="match status" value="1"/>
</dbReference>
<dbReference type="Proteomes" id="UP001221142">
    <property type="component" value="Unassembled WGS sequence"/>
</dbReference>
<protein>
    <recommendedName>
        <fullName evidence="4">F-box domain-containing protein</fullName>
    </recommendedName>
</protein>
<dbReference type="AlphaFoldDB" id="A0AAD7B8C3"/>
<keyword evidence="3" id="KW-1185">Reference proteome</keyword>
<comment type="caution">
    <text evidence="2">The sequence shown here is derived from an EMBL/GenBank/DDBJ whole genome shotgun (WGS) entry which is preliminary data.</text>
</comment>
<feature type="coiled-coil region" evidence="1">
    <location>
        <begin position="114"/>
        <end position="141"/>
    </location>
</feature>
<gene>
    <name evidence="2" type="ORF">FB45DRAFT_1036513</name>
</gene>
<proteinExistence type="predicted"/>
<accession>A0AAD7B8C3</accession>
<organism evidence="2 3">
    <name type="scientific">Roridomyces roridus</name>
    <dbReference type="NCBI Taxonomy" id="1738132"/>
    <lineage>
        <taxon>Eukaryota</taxon>
        <taxon>Fungi</taxon>
        <taxon>Dikarya</taxon>
        <taxon>Basidiomycota</taxon>
        <taxon>Agaricomycotina</taxon>
        <taxon>Agaricomycetes</taxon>
        <taxon>Agaricomycetidae</taxon>
        <taxon>Agaricales</taxon>
        <taxon>Marasmiineae</taxon>
        <taxon>Mycenaceae</taxon>
        <taxon>Roridomyces</taxon>
    </lineage>
</organism>
<name>A0AAD7B8C3_9AGAR</name>
<dbReference type="InterPro" id="IPR032675">
    <property type="entry name" value="LRR_dom_sf"/>
</dbReference>
<keyword evidence="1" id="KW-0175">Coiled coil</keyword>
<dbReference type="Gene3D" id="3.80.10.10">
    <property type="entry name" value="Ribonuclease Inhibitor"/>
    <property type="match status" value="1"/>
</dbReference>
<reference evidence="2" key="1">
    <citation type="submission" date="2023-03" db="EMBL/GenBank/DDBJ databases">
        <title>Massive genome expansion in bonnet fungi (Mycena s.s.) driven by repeated elements and novel gene families across ecological guilds.</title>
        <authorList>
            <consortium name="Lawrence Berkeley National Laboratory"/>
            <person name="Harder C.B."/>
            <person name="Miyauchi S."/>
            <person name="Viragh M."/>
            <person name="Kuo A."/>
            <person name="Thoen E."/>
            <person name="Andreopoulos B."/>
            <person name="Lu D."/>
            <person name="Skrede I."/>
            <person name="Drula E."/>
            <person name="Henrissat B."/>
            <person name="Morin E."/>
            <person name="Kohler A."/>
            <person name="Barry K."/>
            <person name="LaButti K."/>
            <person name="Morin E."/>
            <person name="Salamov A."/>
            <person name="Lipzen A."/>
            <person name="Mereny Z."/>
            <person name="Hegedus B."/>
            <person name="Baldrian P."/>
            <person name="Stursova M."/>
            <person name="Weitz H."/>
            <person name="Taylor A."/>
            <person name="Grigoriev I.V."/>
            <person name="Nagy L.G."/>
            <person name="Martin F."/>
            <person name="Kauserud H."/>
        </authorList>
    </citation>
    <scope>NUCLEOTIDE SEQUENCE</scope>
    <source>
        <strain evidence="2">9284</strain>
    </source>
</reference>
<evidence type="ECO:0000256" key="1">
    <source>
        <dbReference type="SAM" id="Coils"/>
    </source>
</evidence>